<evidence type="ECO:0000259" key="2">
    <source>
        <dbReference type="PROSITE" id="PS50222"/>
    </source>
</evidence>
<organism evidence="4 5">
    <name type="scientific">Paraburkholderia acidicola</name>
    <dbReference type="NCBI Taxonomy" id="1912599"/>
    <lineage>
        <taxon>Bacteria</taxon>
        <taxon>Pseudomonadati</taxon>
        <taxon>Pseudomonadota</taxon>
        <taxon>Betaproteobacteria</taxon>
        <taxon>Burkholderiales</taxon>
        <taxon>Burkholderiaceae</taxon>
        <taxon>Paraburkholderia</taxon>
    </lineage>
</organism>
<dbReference type="SUPFAM" id="SSF47473">
    <property type="entry name" value="EF-hand"/>
    <property type="match status" value="1"/>
</dbReference>
<dbReference type="EMBL" id="MTZV01000001">
    <property type="protein sequence ID" value="PCE28723.1"/>
    <property type="molecule type" value="Genomic_DNA"/>
</dbReference>
<reference evidence="3 6" key="3">
    <citation type="journal article" date="2024" name="Chem. Sci.">
        <title>Discovery of a lagriamide polyketide by integrated genome mining, isotopic labeling, and untargeted metabolomics.</title>
        <authorList>
            <person name="Fergusson C.H."/>
            <person name="Saulog J."/>
            <person name="Paulo B.S."/>
            <person name="Wilson D.M."/>
            <person name="Liu D.Y."/>
            <person name="Morehouse N.J."/>
            <person name="Waterworth S."/>
            <person name="Barkei J."/>
            <person name="Gray C.A."/>
            <person name="Kwan J.C."/>
            <person name="Eustaquio A.S."/>
            <person name="Linington R.G."/>
        </authorList>
    </citation>
    <scope>NUCLEOTIDE SEQUENCE [LARGE SCALE GENOMIC DNA]</scope>
    <source>
        <strain evidence="3 6">RL17-338-BIF-B</strain>
    </source>
</reference>
<dbReference type="AlphaFoldDB" id="A0A2A4F4F9"/>
<protein>
    <submittedName>
        <fullName evidence="3">EF-hand domain-containing protein</fullName>
    </submittedName>
</protein>
<dbReference type="PROSITE" id="PS50222">
    <property type="entry name" value="EF_HAND_2"/>
    <property type="match status" value="1"/>
</dbReference>
<evidence type="ECO:0000313" key="4">
    <source>
        <dbReference type="EMBL" id="PCE28723.1"/>
    </source>
</evidence>
<dbReference type="InterPro" id="IPR011992">
    <property type="entry name" value="EF-hand-dom_pair"/>
</dbReference>
<reference evidence="4 5" key="1">
    <citation type="submission" date="2017-01" db="EMBL/GenBank/DDBJ databases">
        <title>Whole-Genome Shotgun Sequencing of Two beta-Proteobacterial Species in Search of the Bulgecin Biosynthetic Cluster.</title>
        <authorList>
            <person name="Horsman M.E."/>
            <person name="Marous D.R."/>
            <person name="Li R."/>
            <person name="Oliver R.A."/>
            <person name="Byun B."/>
            <person name="Emrich S.J."/>
            <person name="Boggess B."/>
            <person name="Townsend C.A."/>
            <person name="Mobashery S."/>
        </authorList>
    </citation>
    <scope>NUCLEOTIDE SEQUENCE [LARGE SCALE GENOMIC DNA]</scope>
    <source>
        <strain evidence="4 5">ATCC 31363</strain>
    </source>
</reference>
<proteinExistence type="predicted"/>
<evidence type="ECO:0000256" key="1">
    <source>
        <dbReference type="SAM" id="SignalP"/>
    </source>
</evidence>
<dbReference type="OrthoDB" id="5955561at2"/>
<evidence type="ECO:0000313" key="5">
    <source>
        <dbReference type="Proteomes" id="UP000218022"/>
    </source>
</evidence>
<feature type="signal peptide" evidence="1">
    <location>
        <begin position="1"/>
        <end position="23"/>
    </location>
</feature>
<dbReference type="EMBL" id="JAOALG010000001">
    <property type="protein sequence ID" value="MEQ5838496.1"/>
    <property type="molecule type" value="Genomic_DNA"/>
</dbReference>
<gene>
    <name evidence="4" type="ORF">BWP39_00605</name>
    <name evidence="3" type="ORF">N0A02_03475</name>
</gene>
<comment type="caution">
    <text evidence="4">The sequence shown here is derived from an EMBL/GenBank/DDBJ whole genome shotgun (WGS) entry which is preliminary data.</text>
</comment>
<reference evidence="3" key="2">
    <citation type="submission" date="2022-09" db="EMBL/GenBank/DDBJ databases">
        <authorList>
            <person name="Fergusson C."/>
            <person name="Paulo B.S."/>
            <person name="Eustaquio A.S."/>
            <person name="Linington R."/>
        </authorList>
    </citation>
    <scope>NUCLEOTIDE SEQUENCE</scope>
    <source>
        <strain evidence="3">RL17-338-BIF-B</strain>
    </source>
</reference>
<keyword evidence="6" id="KW-1185">Reference proteome</keyword>
<sequence>MKTLCLNALLAAVGLTSVAAALANPYVSVGTADAYAPMQMLKVGDRMVTPPPDPVGTAVPEAEGQTLRNQVLATMKQRFDAAADPSTHLLSLADAKRSGLGYIADHFREIDRSGSGYVSFDDLTRFLKAKKGAAFANS</sequence>
<feature type="chain" id="PRO_5012856364" evidence="1">
    <location>
        <begin position="24"/>
        <end position="138"/>
    </location>
</feature>
<name>A0A2A4F4F9_9BURK</name>
<accession>A0A2A4F4F9</accession>
<dbReference type="InterPro" id="IPR002048">
    <property type="entry name" value="EF_hand_dom"/>
</dbReference>
<evidence type="ECO:0000313" key="3">
    <source>
        <dbReference type="EMBL" id="MEQ5838496.1"/>
    </source>
</evidence>
<dbReference type="Proteomes" id="UP001469089">
    <property type="component" value="Unassembled WGS sequence"/>
</dbReference>
<feature type="domain" description="EF-hand" evidence="2">
    <location>
        <begin position="98"/>
        <end position="133"/>
    </location>
</feature>
<dbReference type="RefSeq" id="WP_096716452.1">
    <property type="nucleotide sequence ID" value="NZ_JAOALG010000001.1"/>
</dbReference>
<dbReference type="Proteomes" id="UP000218022">
    <property type="component" value="Unassembled WGS sequence"/>
</dbReference>
<dbReference type="GO" id="GO:0005509">
    <property type="term" value="F:calcium ion binding"/>
    <property type="evidence" value="ECO:0007669"/>
    <property type="project" value="InterPro"/>
</dbReference>
<evidence type="ECO:0000313" key="6">
    <source>
        <dbReference type="Proteomes" id="UP001469089"/>
    </source>
</evidence>
<dbReference type="InterPro" id="IPR018247">
    <property type="entry name" value="EF_Hand_1_Ca_BS"/>
</dbReference>
<dbReference type="PROSITE" id="PS00018">
    <property type="entry name" value="EF_HAND_1"/>
    <property type="match status" value="1"/>
</dbReference>
<keyword evidence="1" id="KW-0732">Signal</keyword>